<evidence type="ECO:0000256" key="1">
    <source>
        <dbReference type="ARBA" id="ARBA00004651"/>
    </source>
</evidence>
<dbReference type="InterPro" id="IPR003660">
    <property type="entry name" value="HAMP_dom"/>
</dbReference>
<comment type="subcellular location">
    <subcellularLocation>
        <location evidence="1">Cell membrane</location>
        <topology evidence="1">Multi-pass membrane protein</topology>
    </subcellularLocation>
</comment>
<keyword evidence="5" id="KW-0418">Kinase</keyword>
<keyword evidence="3" id="KW-0597">Phosphoprotein</keyword>
<dbReference type="STRING" id="1116391.PM3016_4173"/>
<dbReference type="SMART" id="SM00304">
    <property type="entry name" value="HAMP"/>
    <property type="match status" value="1"/>
</dbReference>
<dbReference type="InterPro" id="IPR010559">
    <property type="entry name" value="Sig_transdc_His_kin_internal"/>
</dbReference>
<evidence type="ECO:0000313" key="10">
    <source>
        <dbReference type="Proteomes" id="UP000007523"/>
    </source>
</evidence>
<dbReference type="PANTHER" id="PTHR34220:SF7">
    <property type="entry name" value="SENSOR HISTIDINE KINASE YPDA"/>
    <property type="match status" value="1"/>
</dbReference>
<dbReference type="InterPro" id="IPR050640">
    <property type="entry name" value="Bact_2-comp_sensor_kinase"/>
</dbReference>
<dbReference type="PROSITE" id="PS50885">
    <property type="entry name" value="HAMP"/>
    <property type="match status" value="1"/>
</dbReference>
<keyword evidence="4" id="KW-0808">Transferase</keyword>
<dbReference type="EMBL" id="CP003235">
    <property type="protein sequence ID" value="AFC30951.1"/>
    <property type="molecule type" value="Genomic_DNA"/>
</dbReference>
<proteinExistence type="predicted"/>
<dbReference type="HOGENOM" id="CLU_020473_6_2_9"/>
<keyword evidence="7" id="KW-1133">Transmembrane helix</keyword>
<evidence type="ECO:0000256" key="2">
    <source>
        <dbReference type="ARBA" id="ARBA00022475"/>
    </source>
</evidence>
<reference evidence="9 10" key="1">
    <citation type="journal article" date="2012" name="J. Bacteriol.">
        <title>Complete Genome Sequence of Paenibacillus mucilaginosus 3016, a Bacterium Functional as Microbial Fertilizer.</title>
        <authorList>
            <person name="Ma M."/>
            <person name="Wang Z."/>
            <person name="Li L."/>
            <person name="Jiang X."/>
            <person name="Guan D."/>
            <person name="Cao F."/>
            <person name="Chen H."/>
            <person name="Wang X."/>
            <person name="Shen D."/>
            <person name="Du B."/>
            <person name="Li J."/>
        </authorList>
    </citation>
    <scope>NUCLEOTIDE SEQUENCE [LARGE SCALE GENOMIC DNA]</scope>
    <source>
        <strain evidence="9 10">3016</strain>
    </source>
</reference>
<evidence type="ECO:0000313" key="9">
    <source>
        <dbReference type="EMBL" id="AFC30951.1"/>
    </source>
</evidence>
<evidence type="ECO:0000259" key="8">
    <source>
        <dbReference type="PROSITE" id="PS50885"/>
    </source>
</evidence>
<keyword evidence="6 7" id="KW-0472">Membrane</keyword>
<dbReference type="InterPro" id="IPR036890">
    <property type="entry name" value="HATPase_C_sf"/>
</dbReference>
<dbReference type="SMART" id="SM00387">
    <property type="entry name" value="HATPase_c"/>
    <property type="match status" value="1"/>
</dbReference>
<evidence type="ECO:0000256" key="6">
    <source>
        <dbReference type="ARBA" id="ARBA00023136"/>
    </source>
</evidence>
<dbReference type="Pfam" id="PF00672">
    <property type="entry name" value="HAMP"/>
    <property type="match status" value="1"/>
</dbReference>
<dbReference type="Proteomes" id="UP000007523">
    <property type="component" value="Chromosome"/>
</dbReference>
<dbReference type="KEGG" id="pmq:PM3016_4173"/>
<dbReference type="RefSeq" id="WP_014370778.1">
    <property type="nucleotide sequence ID" value="NC_016935.1"/>
</dbReference>
<dbReference type="Pfam" id="PF06580">
    <property type="entry name" value="His_kinase"/>
    <property type="match status" value="1"/>
</dbReference>
<keyword evidence="2" id="KW-1003">Cell membrane</keyword>
<dbReference type="Gene3D" id="3.30.565.10">
    <property type="entry name" value="Histidine kinase-like ATPase, C-terminal domain"/>
    <property type="match status" value="1"/>
</dbReference>
<dbReference type="SUPFAM" id="SSF55874">
    <property type="entry name" value="ATPase domain of HSP90 chaperone/DNA topoisomerase II/histidine kinase"/>
    <property type="match status" value="1"/>
</dbReference>
<protein>
    <submittedName>
        <fullName evidence="9">Putative HAMP domain-containing sensor</fullName>
    </submittedName>
</protein>
<dbReference type="Pfam" id="PF02518">
    <property type="entry name" value="HATPase_c"/>
    <property type="match status" value="1"/>
</dbReference>
<gene>
    <name evidence="9" type="ORF">PM3016_4173</name>
</gene>
<sequence>MPVKGSIFSKMIVLIVVLLLPVILLYIYFNHVAESHIRREIEQSTFGRLRFFLSQVETKLEQMSYYSAQIARDPTMSELQASGLDSDAFSKWKSVSSLSEKLRLLSSSSPWENHMNLYFPETKEVISTDGSPFDEALFETPLEPGWVRRKFTMYGTQVPGFVYYLIEPASYRQRPRDATFVIEVGFPERSLVSMLDEFKAGGPGDPFFYRPGTVPIRSRTSDGQTVPIITGALRSLPEQHSWTQEIRTENGSFLVYLVYSERLGMYLADYYPEESLFSSVHNSRTIFYLSIASLLLISLIGSLLFHRHVQTPVRVLVRAVQRLKQGDYSYRIRHRGEAEFEYLFDRYNGMAAELQMLIEHVYEEKLRSREAVLKQLQSQINPHFLYNSLNTIKTMSILGNVEAVESMIVNLGDFYRYTTRTEKRLAAVREEAEFVRSYLSIQQLRMPRLSFDIDIPQEMETLEIPRILLQPIVENAVVHGIENRLGAGTVEIQGELEAGWCRLIVSDNGKGLSGEALASLELRLQTPLTENTGCGLWNVHQRLQLEFGPESGISFSPSPLGGLCVELKWPVSQKDRKELTARVPHSAG</sequence>
<evidence type="ECO:0000256" key="7">
    <source>
        <dbReference type="SAM" id="Phobius"/>
    </source>
</evidence>
<dbReference type="PANTHER" id="PTHR34220">
    <property type="entry name" value="SENSOR HISTIDINE KINASE YPDA"/>
    <property type="match status" value="1"/>
</dbReference>
<name>H6NLL7_9BACL</name>
<dbReference type="GO" id="GO:0000155">
    <property type="term" value="F:phosphorelay sensor kinase activity"/>
    <property type="evidence" value="ECO:0007669"/>
    <property type="project" value="InterPro"/>
</dbReference>
<dbReference type="SUPFAM" id="SSF158472">
    <property type="entry name" value="HAMP domain-like"/>
    <property type="match status" value="1"/>
</dbReference>
<dbReference type="Gene3D" id="6.10.340.10">
    <property type="match status" value="1"/>
</dbReference>
<dbReference type="InterPro" id="IPR003594">
    <property type="entry name" value="HATPase_dom"/>
</dbReference>
<accession>H6NLL7</accession>
<feature type="transmembrane region" description="Helical" evidence="7">
    <location>
        <begin position="12"/>
        <end position="29"/>
    </location>
</feature>
<organism evidence="9 10">
    <name type="scientific">Paenibacillus mucilaginosus 3016</name>
    <dbReference type="NCBI Taxonomy" id="1116391"/>
    <lineage>
        <taxon>Bacteria</taxon>
        <taxon>Bacillati</taxon>
        <taxon>Bacillota</taxon>
        <taxon>Bacilli</taxon>
        <taxon>Bacillales</taxon>
        <taxon>Paenibacillaceae</taxon>
        <taxon>Paenibacillus</taxon>
    </lineage>
</organism>
<dbReference type="AlphaFoldDB" id="H6NLL7"/>
<keyword evidence="7" id="KW-0812">Transmembrane</keyword>
<dbReference type="GO" id="GO:0005886">
    <property type="term" value="C:plasma membrane"/>
    <property type="evidence" value="ECO:0007669"/>
    <property type="project" value="UniProtKB-SubCell"/>
</dbReference>
<keyword evidence="10" id="KW-1185">Reference proteome</keyword>
<evidence type="ECO:0000256" key="4">
    <source>
        <dbReference type="ARBA" id="ARBA00022679"/>
    </source>
</evidence>
<evidence type="ECO:0000256" key="5">
    <source>
        <dbReference type="ARBA" id="ARBA00022777"/>
    </source>
</evidence>
<feature type="domain" description="HAMP" evidence="8">
    <location>
        <begin position="307"/>
        <end position="359"/>
    </location>
</feature>
<dbReference type="CDD" id="cd06225">
    <property type="entry name" value="HAMP"/>
    <property type="match status" value="1"/>
</dbReference>
<evidence type="ECO:0000256" key="3">
    <source>
        <dbReference type="ARBA" id="ARBA00022553"/>
    </source>
</evidence>